<dbReference type="PANTHER" id="PTHR42923:SF3">
    <property type="entry name" value="PROTOPORPHYRINOGEN OXIDASE"/>
    <property type="match status" value="1"/>
</dbReference>
<dbReference type="Proteomes" id="UP001348817">
    <property type="component" value="Chromosome"/>
</dbReference>
<evidence type="ECO:0000313" key="4">
    <source>
        <dbReference type="Proteomes" id="UP001348817"/>
    </source>
</evidence>
<feature type="domain" description="Amine oxidase" evidence="2">
    <location>
        <begin position="18"/>
        <end position="243"/>
    </location>
</feature>
<dbReference type="Pfam" id="PF01593">
    <property type="entry name" value="Amino_oxidase"/>
    <property type="match status" value="1"/>
</dbReference>
<keyword evidence="4" id="KW-1185">Reference proteome</keyword>
<dbReference type="SUPFAM" id="SSF51905">
    <property type="entry name" value="FAD/NAD(P)-binding domain"/>
    <property type="match status" value="1"/>
</dbReference>
<evidence type="ECO:0000259" key="2">
    <source>
        <dbReference type="Pfam" id="PF01593"/>
    </source>
</evidence>
<keyword evidence="1" id="KW-0812">Transmembrane</keyword>
<organism evidence="3 4">
    <name type="scientific">Fulvitalea axinellae</name>
    <dbReference type="NCBI Taxonomy" id="1182444"/>
    <lineage>
        <taxon>Bacteria</taxon>
        <taxon>Pseudomonadati</taxon>
        <taxon>Bacteroidota</taxon>
        <taxon>Cytophagia</taxon>
        <taxon>Cytophagales</taxon>
        <taxon>Persicobacteraceae</taxon>
        <taxon>Fulvitalea</taxon>
    </lineage>
</organism>
<dbReference type="PANTHER" id="PTHR42923">
    <property type="entry name" value="PROTOPORPHYRINOGEN OXIDASE"/>
    <property type="match status" value="1"/>
</dbReference>
<dbReference type="EMBL" id="AP025314">
    <property type="protein sequence ID" value="BDD10183.1"/>
    <property type="molecule type" value="Genomic_DNA"/>
</dbReference>
<dbReference type="RefSeq" id="WP_338391754.1">
    <property type="nucleotide sequence ID" value="NZ_AP025314.1"/>
</dbReference>
<keyword evidence="1" id="KW-0472">Membrane</keyword>
<reference evidence="3 4" key="1">
    <citation type="submission" date="2021-12" db="EMBL/GenBank/DDBJ databases">
        <title>Genome sequencing of bacteria with rrn-lacking chromosome and rrn-plasmid.</title>
        <authorList>
            <person name="Anda M."/>
            <person name="Iwasaki W."/>
        </authorList>
    </citation>
    <scope>NUCLEOTIDE SEQUENCE [LARGE SCALE GENOMIC DNA]</scope>
    <source>
        <strain evidence="3 4">DSM 100852</strain>
    </source>
</reference>
<keyword evidence="1" id="KW-1133">Transmembrane helix</keyword>
<evidence type="ECO:0000313" key="3">
    <source>
        <dbReference type="EMBL" id="BDD10183.1"/>
    </source>
</evidence>
<protein>
    <submittedName>
        <fullName evidence="3">FAD-dependent oxidoreductase</fullName>
    </submittedName>
</protein>
<proteinExistence type="predicted"/>
<dbReference type="KEGG" id="fax:FUAX_26150"/>
<dbReference type="InterPro" id="IPR036188">
    <property type="entry name" value="FAD/NAD-bd_sf"/>
</dbReference>
<sequence length="400" mass="43823">MNHRQDIVSDVLVIGGGISGVLAAYWASKKAGTVTLLDAGQSVGGCVNSPSYNDFWFELGAHTCYNSYTHLLEAVRDANLEKMVMARGKASFKVLDQGKIVSIPSKLSFASLFANLPKLFFTKKDGKTVREFYSAITGKKNYDTLLTAMFNAVILQPADDFPADIFLKRRGSRDKSFPKSMSFKGGIQTLLKAFVDASGVSAHTGVKVVSVDFKDGVYEAKTEDDQVFHASKLVLATPPSITAGLVMDCFPDLAQSLSDIEEFSLKSFGFVVPKEALNWPELAGAVPLSGPYSSVVLRDVFPDEKYRSLTVHTKSASVQAEEAKAWLLKNTGLKESDLLFEIEKRHTVPSLKMGHTDRVNRIDSNLTDSLSVVGNYFYGLSLEDCAQRAKEEVLRLMKGL</sequence>
<feature type="transmembrane region" description="Helical" evidence="1">
    <location>
        <begin position="7"/>
        <end position="27"/>
    </location>
</feature>
<dbReference type="AlphaFoldDB" id="A0AAU9CJ96"/>
<dbReference type="InterPro" id="IPR050464">
    <property type="entry name" value="Zeta_carotene_desat/Oxidored"/>
</dbReference>
<accession>A0AAU9CJ96</accession>
<name>A0AAU9CJ96_9BACT</name>
<dbReference type="GO" id="GO:0016491">
    <property type="term" value="F:oxidoreductase activity"/>
    <property type="evidence" value="ECO:0007669"/>
    <property type="project" value="InterPro"/>
</dbReference>
<evidence type="ECO:0000256" key="1">
    <source>
        <dbReference type="SAM" id="Phobius"/>
    </source>
</evidence>
<dbReference type="InterPro" id="IPR002937">
    <property type="entry name" value="Amino_oxidase"/>
</dbReference>
<dbReference type="Gene3D" id="3.50.50.60">
    <property type="entry name" value="FAD/NAD(P)-binding domain"/>
    <property type="match status" value="2"/>
</dbReference>
<gene>
    <name evidence="3" type="ORF">FUAX_26150</name>
</gene>